<dbReference type="EMBL" id="CABIJS010000693">
    <property type="protein sequence ID" value="VUZ55416.1"/>
    <property type="molecule type" value="Genomic_DNA"/>
</dbReference>
<sequence length="64" mass="7210">SKTLKDTCGNDAVNEKTWRKWFSAGAFEKDDFSLKDEPRAGCSQDPILSNCKLALMKMKSNLHC</sequence>
<feature type="non-terminal residue" evidence="1">
    <location>
        <position position="1"/>
    </location>
</feature>
<gene>
    <name evidence="1" type="ORF">WMSIL1_LOCUS12028</name>
    <name evidence="2" type="ORF">WMSIL1_LOCUS13267</name>
</gene>
<dbReference type="AlphaFoldDB" id="A0A564Z4R1"/>
<proteinExistence type="predicted"/>
<reference evidence="1 3" key="1">
    <citation type="submission" date="2019-07" db="EMBL/GenBank/DDBJ databases">
        <authorList>
            <person name="Jastrzebski P J."/>
            <person name="Paukszto L."/>
            <person name="Jastrzebski P J."/>
        </authorList>
    </citation>
    <scope>NUCLEOTIDE SEQUENCE [LARGE SCALE GENOMIC DNA]</scope>
    <source>
        <strain evidence="1 3">WMS-il1</strain>
    </source>
</reference>
<dbReference type="Proteomes" id="UP000321570">
    <property type="component" value="Unassembled WGS sequence"/>
</dbReference>
<organism evidence="1 3">
    <name type="scientific">Hymenolepis diminuta</name>
    <name type="common">Rat tapeworm</name>
    <dbReference type="NCBI Taxonomy" id="6216"/>
    <lineage>
        <taxon>Eukaryota</taxon>
        <taxon>Metazoa</taxon>
        <taxon>Spiralia</taxon>
        <taxon>Lophotrochozoa</taxon>
        <taxon>Platyhelminthes</taxon>
        <taxon>Cestoda</taxon>
        <taxon>Eucestoda</taxon>
        <taxon>Cyclophyllidea</taxon>
        <taxon>Hymenolepididae</taxon>
        <taxon>Hymenolepis</taxon>
    </lineage>
</organism>
<name>A0A564Z4R1_HYMDI</name>
<evidence type="ECO:0000313" key="2">
    <source>
        <dbReference type="EMBL" id="VUZ55416.1"/>
    </source>
</evidence>
<evidence type="ECO:0000313" key="3">
    <source>
        <dbReference type="Proteomes" id="UP000321570"/>
    </source>
</evidence>
<protein>
    <submittedName>
        <fullName evidence="1">Uncharacterized protein</fullName>
    </submittedName>
</protein>
<dbReference type="EMBL" id="CABIJS010000568">
    <property type="protein sequence ID" value="VUZ53784.1"/>
    <property type="molecule type" value="Genomic_DNA"/>
</dbReference>
<evidence type="ECO:0000313" key="1">
    <source>
        <dbReference type="EMBL" id="VUZ53784.1"/>
    </source>
</evidence>
<accession>A0A564Z4R1</accession>
<keyword evidence="3" id="KW-1185">Reference proteome</keyword>